<keyword evidence="5" id="KW-0378">Hydrolase</keyword>
<feature type="domain" description="XPG N-terminal" evidence="10">
    <location>
        <begin position="1"/>
        <end position="104"/>
    </location>
</feature>
<evidence type="ECO:0000313" key="11">
    <source>
        <dbReference type="EMBL" id="QHU23317.1"/>
    </source>
</evidence>
<evidence type="ECO:0008006" key="12">
    <source>
        <dbReference type="Google" id="ProtNLM"/>
    </source>
</evidence>
<evidence type="ECO:0000259" key="8">
    <source>
        <dbReference type="SMART" id="SM00475"/>
    </source>
</evidence>
<keyword evidence="6" id="KW-0460">Magnesium</keyword>
<evidence type="ECO:0000256" key="4">
    <source>
        <dbReference type="ARBA" id="ARBA00022759"/>
    </source>
</evidence>
<sequence>MGIKSLTQSIQRYSPESIQSENLHKLSGKKVAVDASLIIYQQLLNKSKIYKNNEGRVTNHIIGLFYKIMNYISLNIELLFVFDGKPPDNKQECITLRKEKSEKAKELTEKAETQEEKEKYKKSSIRLTKEMIDDVKKLLQLMGIAYIHPKVGEGEAYASELCRVGFVDYVLTEDMDTMAYGCPKLIRRCVDRSIKRKDLISIFDYDKVIEGFEMDYKQFIDFCVLCGCDYCPIVPKIGNITALKLFKKYNTIEKIIEGTNYDFPDDYINQFNLARDNFLLFRGKLDVHSLDVKQSNRDIQGLSDFLIQTMQMNPNRVQNALKKFHNNYK</sequence>
<evidence type="ECO:0000259" key="10">
    <source>
        <dbReference type="SMART" id="SM00485"/>
    </source>
</evidence>
<dbReference type="EMBL" id="MN741027">
    <property type="protein sequence ID" value="QHU23317.1"/>
    <property type="molecule type" value="Genomic_DNA"/>
</dbReference>
<dbReference type="Gene3D" id="1.10.150.20">
    <property type="entry name" value="5' to 3' exonuclease, C-terminal subdomain"/>
    <property type="match status" value="1"/>
</dbReference>
<dbReference type="InterPro" id="IPR008918">
    <property type="entry name" value="HhH2"/>
</dbReference>
<dbReference type="PANTHER" id="PTHR11081">
    <property type="entry name" value="FLAP ENDONUCLEASE FAMILY MEMBER"/>
    <property type="match status" value="1"/>
</dbReference>
<dbReference type="SMART" id="SM00485">
    <property type="entry name" value="XPGN"/>
    <property type="match status" value="1"/>
</dbReference>
<evidence type="ECO:0000256" key="6">
    <source>
        <dbReference type="ARBA" id="ARBA00022842"/>
    </source>
</evidence>
<dbReference type="InterPro" id="IPR036279">
    <property type="entry name" value="5-3_exonuclease_C_sf"/>
</dbReference>
<dbReference type="CDD" id="cd09867">
    <property type="entry name" value="PIN_FEN1"/>
    <property type="match status" value="1"/>
</dbReference>
<dbReference type="PRINTS" id="PR00853">
    <property type="entry name" value="XPGRADSUPER"/>
</dbReference>
<dbReference type="SMART" id="SM00279">
    <property type="entry name" value="HhH2"/>
    <property type="match status" value="1"/>
</dbReference>
<dbReference type="GO" id="GO:0046872">
    <property type="term" value="F:metal ion binding"/>
    <property type="evidence" value="ECO:0007669"/>
    <property type="project" value="UniProtKB-KW"/>
</dbReference>
<dbReference type="SUPFAM" id="SSF47807">
    <property type="entry name" value="5' to 3' exonuclease, C-terminal subdomain"/>
    <property type="match status" value="1"/>
</dbReference>
<evidence type="ECO:0000256" key="2">
    <source>
        <dbReference type="ARBA" id="ARBA00022722"/>
    </source>
</evidence>
<evidence type="ECO:0000256" key="5">
    <source>
        <dbReference type="ARBA" id="ARBA00022801"/>
    </source>
</evidence>
<dbReference type="InterPro" id="IPR006085">
    <property type="entry name" value="XPG_DNA_repair_N"/>
</dbReference>
<name>A0A6C0L3A3_9ZZZZ</name>
<dbReference type="SMART" id="SM00475">
    <property type="entry name" value="53EXOc"/>
    <property type="match status" value="1"/>
</dbReference>
<dbReference type="PANTHER" id="PTHR11081:SF9">
    <property type="entry name" value="FLAP ENDONUCLEASE 1"/>
    <property type="match status" value="1"/>
</dbReference>
<protein>
    <recommendedName>
        <fullName evidence="12">XPG N-terminal domain-containing protein</fullName>
    </recommendedName>
</protein>
<feature type="coiled-coil region" evidence="7">
    <location>
        <begin position="96"/>
        <end position="130"/>
    </location>
</feature>
<accession>A0A6C0L3A3</accession>
<dbReference type="CDD" id="cd09901">
    <property type="entry name" value="H3TH_FEN1-like"/>
    <property type="match status" value="1"/>
</dbReference>
<keyword evidence="2" id="KW-0540">Nuclease</keyword>
<organism evidence="11">
    <name type="scientific">viral metagenome</name>
    <dbReference type="NCBI Taxonomy" id="1070528"/>
    <lineage>
        <taxon>unclassified sequences</taxon>
        <taxon>metagenomes</taxon>
        <taxon>organismal metagenomes</taxon>
    </lineage>
</organism>
<reference evidence="11" key="1">
    <citation type="journal article" date="2020" name="Nature">
        <title>Giant virus diversity and host interactions through global metagenomics.</title>
        <authorList>
            <person name="Schulz F."/>
            <person name="Roux S."/>
            <person name="Paez-Espino D."/>
            <person name="Jungbluth S."/>
            <person name="Walsh D.A."/>
            <person name="Denef V.J."/>
            <person name="McMahon K.D."/>
            <person name="Konstantinidis K.T."/>
            <person name="Eloe-Fadrosh E.A."/>
            <person name="Kyrpides N.C."/>
            <person name="Woyke T."/>
        </authorList>
    </citation>
    <scope>NUCLEOTIDE SEQUENCE</scope>
    <source>
        <strain evidence="11">GVMAG-S-ERX555907-94</strain>
    </source>
</reference>
<dbReference type="InterPro" id="IPR006086">
    <property type="entry name" value="XPG-I_dom"/>
</dbReference>
<proteinExistence type="predicted"/>
<dbReference type="Pfam" id="PF00752">
    <property type="entry name" value="XPG_N"/>
    <property type="match status" value="1"/>
</dbReference>
<dbReference type="GO" id="GO:0003677">
    <property type="term" value="F:DNA binding"/>
    <property type="evidence" value="ECO:0007669"/>
    <property type="project" value="InterPro"/>
</dbReference>
<evidence type="ECO:0000256" key="7">
    <source>
        <dbReference type="SAM" id="Coils"/>
    </source>
</evidence>
<evidence type="ECO:0000256" key="3">
    <source>
        <dbReference type="ARBA" id="ARBA00022723"/>
    </source>
</evidence>
<keyword evidence="4" id="KW-0255">Endonuclease</keyword>
<dbReference type="SUPFAM" id="SSF88723">
    <property type="entry name" value="PIN domain-like"/>
    <property type="match status" value="1"/>
</dbReference>
<dbReference type="SMART" id="SM00484">
    <property type="entry name" value="XPGI"/>
    <property type="match status" value="1"/>
</dbReference>
<feature type="domain" description="5'-3' exonuclease" evidence="8">
    <location>
        <begin position="29"/>
        <end position="300"/>
    </location>
</feature>
<dbReference type="InterPro" id="IPR029060">
    <property type="entry name" value="PIN-like_dom_sf"/>
</dbReference>
<keyword evidence="3" id="KW-0479">Metal-binding</keyword>
<dbReference type="AlphaFoldDB" id="A0A6C0L3A3"/>
<dbReference type="InterPro" id="IPR006084">
    <property type="entry name" value="XPG/Rad2"/>
</dbReference>
<keyword evidence="7" id="KW-0175">Coiled coil</keyword>
<dbReference type="Pfam" id="PF00867">
    <property type="entry name" value="XPG_I"/>
    <property type="match status" value="1"/>
</dbReference>
<dbReference type="GO" id="GO:0008409">
    <property type="term" value="F:5'-3' exonuclease activity"/>
    <property type="evidence" value="ECO:0007669"/>
    <property type="project" value="InterPro"/>
</dbReference>
<dbReference type="GO" id="GO:0017108">
    <property type="term" value="F:5'-flap endonuclease activity"/>
    <property type="evidence" value="ECO:0007669"/>
    <property type="project" value="TreeGrafter"/>
</dbReference>
<feature type="domain" description="XPG-I" evidence="9">
    <location>
        <begin position="140"/>
        <end position="214"/>
    </location>
</feature>
<dbReference type="Gene3D" id="3.40.50.1010">
    <property type="entry name" value="5'-nuclease"/>
    <property type="match status" value="1"/>
</dbReference>
<evidence type="ECO:0000256" key="1">
    <source>
        <dbReference type="ARBA" id="ARBA00001946"/>
    </source>
</evidence>
<comment type="cofactor">
    <cofactor evidence="1">
        <name>Mg(2+)</name>
        <dbReference type="ChEBI" id="CHEBI:18420"/>
    </cofactor>
</comment>
<evidence type="ECO:0000259" key="9">
    <source>
        <dbReference type="SMART" id="SM00484"/>
    </source>
</evidence>
<dbReference type="InterPro" id="IPR002421">
    <property type="entry name" value="5-3_exonuclease"/>
</dbReference>